<gene>
    <name evidence="1" type="ORF">M5K25_003322</name>
</gene>
<dbReference type="AlphaFoldDB" id="A0ABD0VQA6"/>
<dbReference type="Proteomes" id="UP001552299">
    <property type="component" value="Unassembled WGS sequence"/>
</dbReference>
<name>A0ABD0VQA6_DENTH</name>
<keyword evidence="2" id="KW-1185">Reference proteome</keyword>
<reference evidence="1 2" key="1">
    <citation type="journal article" date="2024" name="Plant Biotechnol. J.">
        <title>Dendrobium thyrsiflorum genome and its molecular insights into genes involved in important horticultural traits.</title>
        <authorList>
            <person name="Chen B."/>
            <person name="Wang J.Y."/>
            <person name="Zheng P.J."/>
            <person name="Li K.L."/>
            <person name="Liang Y.M."/>
            <person name="Chen X.F."/>
            <person name="Zhang C."/>
            <person name="Zhao X."/>
            <person name="He X."/>
            <person name="Zhang G.Q."/>
            <person name="Liu Z.J."/>
            <person name="Xu Q."/>
        </authorList>
    </citation>
    <scope>NUCLEOTIDE SEQUENCE [LARGE SCALE GENOMIC DNA]</scope>
    <source>
        <strain evidence="1">GZMU011</strain>
    </source>
</reference>
<accession>A0ABD0VQA6</accession>
<comment type="caution">
    <text evidence="1">The sequence shown here is derived from an EMBL/GenBank/DDBJ whole genome shotgun (WGS) entry which is preliminary data.</text>
</comment>
<evidence type="ECO:0000313" key="1">
    <source>
        <dbReference type="EMBL" id="KAL0925016.1"/>
    </source>
</evidence>
<dbReference type="EMBL" id="JANQDX010000004">
    <property type="protein sequence ID" value="KAL0925016.1"/>
    <property type="molecule type" value="Genomic_DNA"/>
</dbReference>
<organism evidence="1 2">
    <name type="scientific">Dendrobium thyrsiflorum</name>
    <name type="common">Pinecone-like raceme dendrobium</name>
    <name type="synonym">Orchid</name>
    <dbReference type="NCBI Taxonomy" id="117978"/>
    <lineage>
        <taxon>Eukaryota</taxon>
        <taxon>Viridiplantae</taxon>
        <taxon>Streptophyta</taxon>
        <taxon>Embryophyta</taxon>
        <taxon>Tracheophyta</taxon>
        <taxon>Spermatophyta</taxon>
        <taxon>Magnoliopsida</taxon>
        <taxon>Liliopsida</taxon>
        <taxon>Asparagales</taxon>
        <taxon>Orchidaceae</taxon>
        <taxon>Epidendroideae</taxon>
        <taxon>Malaxideae</taxon>
        <taxon>Dendrobiinae</taxon>
        <taxon>Dendrobium</taxon>
    </lineage>
</organism>
<evidence type="ECO:0000313" key="2">
    <source>
        <dbReference type="Proteomes" id="UP001552299"/>
    </source>
</evidence>
<proteinExistence type="predicted"/>
<protein>
    <submittedName>
        <fullName evidence="1">Uncharacterized protein</fullName>
    </submittedName>
</protein>
<sequence length="301" mass="34533">MGGKLLEQRYMELSNSGKFQGIQNLELPLAPDGCMQVINRTKLVRNGLEKNWFSSLEEKKFCKDYEILCFLKPNQMLEEEFYELHGVEAYRTWETNLESELQVSIDKCRSNKAEGAKFLHDLHVSSFIELILKEKFFELMQILKGLGTTDIVQMMFPVEEIACRNVQEDLKEKVEERTLSLINLHILNSKRKPPKNFSQVQGKHHSSRSLRASAGILELKKLSAKVKVLQKAVADTKGLLKQGEVASSTNVADETRKVKAWKTNRSKRLDLIKSEGISKDIKLLKDGIFSRVKHEQIIKDI</sequence>